<evidence type="ECO:0000256" key="2">
    <source>
        <dbReference type="PIRSR" id="PIRSR006615-1"/>
    </source>
</evidence>
<dbReference type="RefSeq" id="WP_091684476.1">
    <property type="nucleotide sequence ID" value="NZ_FOSN01000012.1"/>
</dbReference>
<organism evidence="4 5">
    <name type="scientific">Methylocapsa palsarum</name>
    <dbReference type="NCBI Taxonomy" id="1612308"/>
    <lineage>
        <taxon>Bacteria</taxon>
        <taxon>Pseudomonadati</taxon>
        <taxon>Pseudomonadota</taxon>
        <taxon>Alphaproteobacteria</taxon>
        <taxon>Hyphomicrobiales</taxon>
        <taxon>Beijerinckiaceae</taxon>
        <taxon>Methylocapsa</taxon>
    </lineage>
</organism>
<dbReference type="SUPFAM" id="SSF55486">
    <property type="entry name" value="Metalloproteases ('zincins'), catalytic domain"/>
    <property type="match status" value="1"/>
</dbReference>
<feature type="binding site" evidence="2">
    <location>
        <position position="272"/>
    </location>
    <ligand>
        <name>Zn(2+)</name>
        <dbReference type="ChEBI" id="CHEBI:29105"/>
        <note>catalytic</note>
    </ligand>
</feature>
<proteinExistence type="inferred from homology"/>
<dbReference type="Pfam" id="PF02074">
    <property type="entry name" value="Peptidase_M32"/>
    <property type="match status" value="1"/>
</dbReference>
<evidence type="ECO:0000256" key="3">
    <source>
        <dbReference type="PIRSR" id="PIRSR006615-2"/>
    </source>
</evidence>
<comment type="catalytic activity">
    <reaction evidence="1">
        <text>Release of a C-terminal amino acid with broad specificity, except for -Pro.</text>
        <dbReference type="EC" id="3.4.17.19"/>
    </reaction>
</comment>
<dbReference type="PIRSF" id="PIRSF006615">
    <property type="entry name" value="Zn_crbxpep_Taq"/>
    <property type="match status" value="1"/>
</dbReference>
<dbReference type="Proteomes" id="UP000198755">
    <property type="component" value="Unassembled WGS sequence"/>
</dbReference>
<keyword evidence="5" id="KW-1185">Reference proteome</keyword>
<protein>
    <recommendedName>
        <fullName evidence="1">Metal-dependent carboxypeptidase</fullName>
        <ecNumber evidence="1">3.4.17.19</ecNumber>
    </recommendedName>
</protein>
<dbReference type="PANTHER" id="PTHR34217">
    <property type="entry name" value="METAL-DEPENDENT CARBOXYPEPTIDASE"/>
    <property type="match status" value="1"/>
</dbReference>
<keyword evidence="1" id="KW-0378">Hydrolase</keyword>
<dbReference type="PRINTS" id="PR00998">
    <property type="entry name" value="CRBOXYPTASET"/>
</dbReference>
<dbReference type="GO" id="GO:0046872">
    <property type="term" value="F:metal ion binding"/>
    <property type="evidence" value="ECO:0007669"/>
    <property type="project" value="UniProtKB-KW"/>
</dbReference>
<evidence type="ECO:0000313" key="5">
    <source>
        <dbReference type="Proteomes" id="UP000198755"/>
    </source>
</evidence>
<gene>
    <name evidence="4" type="ORF">SAMN05444581_11262</name>
</gene>
<dbReference type="PROSITE" id="PS52034">
    <property type="entry name" value="PEPTIDASE_M32"/>
    <property type="match status" value="1"/>
</dbReference>
<feature type="binding site" evidence="2">
    <location>
        <position position="298"/>
    </location>
    <ligand>
        <name>Zn(2+)</name>
        <dbReference type="ChEBI" id="CHEBI:29105"/>
        <note>catalytic</note>
    </ligand>
</feature>
<dbReference type="CDD" id="cd06460">
    <property type="entry name" value="M32_Taq"/>
    <property type="match status" value="1"/>
</dbReference>
<keyword evidence="1 4" id="KW-0121">Carboxypeptidase</keyword>
<dbReference type="STRING" id="1612308.SAMN05444581_11262"/>
<keyword evidence="2" id="KW-0862">Zinc</keyword>
<reference evidence="4 5" key="1">
    <citation type="submission" date="2016-10" db="EMBL/GenBank/DDBJ databases">
        <authorList>
            <person name="de Groot N.N."/>
        </authorList>
    </citation>
    <scope>NUCLEOTIDE SEQUENCE [LARGE SCALE GENOMIC DNA]</scope>
    <source>
        <strain evidence="4 5">NE2</strain>
    </source>
</reference>
<dbReference type="GO" id="GO:0006508">
    <property type="term" value="P:proteolysis"/>
    <property type="evidence" value="ECO:0007669"/>
    <property type="project" value="UniProtKB-UniRule"/>
</dbReference>
<evidence type="ECO:0000313" key="4">
    <source>
        <dbReference type="EMBL" id="SFK62069.1"/>
    </source>
</evidence>
<feature type="active site" description="Proton donor/acceptor" evidence="3">
    <location>
        <position position="269"/>
    </location>
</feature>
<name>A0A1I4B2F4_9HYPH</name>
<keyword evidence="1" id="KW-0482">Metalloprotease</keyword>
<dbReference type="InterPro" id="IPR001333">
    <property type="entry name" value="Peptidase_M32_Taq"/>
</dbReference>
<dbReference type="PANTHER" id="PTHR34217:SF1">
    <property type="entry name" value="CARBOXYPEPTIDASE 1"/>
    <property type="match status" value="1"/>
</dbReference>
<dbReference type="Gene3D" id="1.10.1370.30">
    <property type="match status" value="1"/>
</dbReference>
<comment type="function">
    <text evidence="1">Broad specificity carboxypetidase that releases amino acids sequentially from the C-terminus, including neutral, aromatic, polar and basic residues.</text>
</comment>
<dbReference type="EMBL" id="FOSN01000012">
    <property type="protein sequence ID" value="SFK62069.1"/>
    <property type="molecule type" value="Genomic_DNA"/>
</dbReference>
<comment type="similarity">
    <text evidence="1">Belongs to the peptidase M32 family.</text>
</comment>
<sequence length="503" mass="55800">MNACPSDAYGSLERTFARIASVRDAIGVLNWDTETIMPDGAADGRSEQVSTLEGVAHRLLVAPQIRDLLESAEAAPRLDDWRQANLREMRRAYLHAAAVPDDLVEANSKAVSQSVMAWRQARKTSDFPMLRPYLQEVLDRQREIGAIKGEALGLSAYDALLDGYDPGMREARIDELFSDLRARLPSLIDESRALQASLPQLHDFPGPFPIEIQRRLGEKLMAAVGFDFERGRLDVSLHPFCGGATDDVRITSRYREQDFISGLMGVLHETGHALYEQGRPKGWSRQPVGSARGMTLHESQSLLIEMQACRSREFVEFLTPLLRDAFRAEGPAWSAGNLYRHLTRVRPGFIRVDADEVTYPAHILLRYGLEKAMIAGDLALNDLPTAFNDGMKALLGLDVPNDALGCLQDIHWPGGSWGYFPTYTLGAMAAAQLFKAARRADPGVIPGIGRGDFSPLRTWLRAHVHSRGSLANTDDLLQSATGRPLEAETFENHIRQRYLSSAE</sequence>
<dbReference type="AlphaFoldDB" id="A0A1I4B2F4"/>
<dbReference type="OrthoDB" id="9772308at2"/>
<accession>A0A1I4B2F4</accession>
<dbReference type="GO" id="GO:0004181">
    <property type="term" value="F:metallocarboxypeptidase activity"/>
    <property type="evidence" value="ECO:0007669"/>
    <property type="project" value="UniProtKB-UniRule"/>
</dbReference>
<evidence type="ECO:0000256" key="1">
    <source>
        <dbReference type="PIRNR" id="PIRNR006615"/>
    </source>
</evidence>
<dbReference type="EC" id="3.4.17.19" evidence="1"/>
<keyword evidence="1" id="KW-0645">Protease</keyword>
<feature type="binding site" evidence="2">
    <location>
        <position position="268"/>
    </location>
    <ligand>
        <name>Zn(2+)</name>
        <dbReference type="ChEBI" id="CHEBI:29105"/>
        <note>catalytic</note>
    </ligand>
</feature>
<keyword evidence="1 2" id="KW-0479">Metal-binding</keyword>
<comment type="cofactor">
    <cofactor evidence="2">
        <name>Zn(2+)</name>
        <dbReference type="ChEBI" id="CHEBI:29105"/>
    </cofactor>
    <text evidence="2">Binds 1 zinc ion per subunit.</text>
</comment>